<reference evidence="7 8" key="1">
    <citation type="submission" date="2019-09" db="EMBL/GenBank/DDBJ databases">
        <title>Draft genome sequences of 48 bacterial type strains from the CCUG.</title>
        <authorList>
            <person name="Tunovic T."/>
            <person name="Pineiro-Iglesias B."/>
            <person name="Unosson C."/>
            <person name="Inganas E."/>
            <person name="Ohlen M."/>
            <person name="Cardew S."/>
            <person name="Jensie-Markopoulos S."/>
            <person name="Salva-Serra F."/>
            <person name="Jaen-Luchoro D."/>
            <person name="Karlsson R."/>
            <person name="Svensson-Stadler L."/>
            <person name="Chun J."/>
            <person name="Moore E."/>
        </authorList>
    </citation>
    <scope>NUCLEOTIDE SEQUENCE [LARGE SCALE GENOMIC DNA]</scope>
    <source>
        <strain evidence="7 8">CCUG 48643</strain>
    </source>
</reference>
<dbReference type="GeneID" id="77340055"/>
<comment type="subcellular location">
    <subcellularLocation>
        <location evidence="1">Endoplasmic reticulum</location>
    </subcellularLocation>
</comment>
<evidence type="ECO:0000313" key="7">
    <source>
        <dbReference type="EMBL" id="KAB0483018.1"/>
    </source>
</evidence>
<sequence length="153" mass="17486">MKILVTVGTTVFDSLIEHVDSLAGSDKENEYTFQVASSRIKSKNGSYVSFVEDIESYYLNADLIITHAGAGTIYRLLELRKKIIVVPNLERVDKHQSDIAKYMEKHKHLLVSWELDNLLSKINEAKSYVPVYYSKVPFFKVDEIVLSIKDSLK</sequence>
<organism evidence="7 8">
    <name type="scientific">Vibrio chagasii</name>
    <dbReference type="NCBI Taxonomy" id="170679"/>
    <lineage>
        <taxon>Bacteria</taxon>
        <taxon>Pseudomonadati</taxon>
        <taxon>Pseudomonadota</taxon>
        <taxon>Gammaproteobacteria</taxon>
        <taxon>Vibrionales</taxon>
        <taxon>Vibrionaceae</taxon>
        <taxon>Vibrio</taxon>
    </lineage>
</organism>
<comment type="similarity">
    <text evidence="2">Belongs to the glycosyltransferase 28 family.</text>
</comment>
<evidence type="ECO:0000256" key="4">
    <source>
        <dbReference type="ARBA" id="ARBA00022679"/>
    </source>
</evidence>
<dbReference type="Proteomes" id="UP000423756">
    <property type="component" value="Unassembled WGS sequence"/>
</dbReference>
<comment type="caution">
    <text evidence="7">The sequence shown here is derived from an EMBL/GenBank/DDBJ whole genome shotgun (WGS) entry which is preliminary data.</text>
</comment>
<keyword evidence="3" id="KW-0328">Glycosyltransferase</keyword>
<proteinExistence type="inferred from homology"/>
<dbReference type="InterPro" id="IPR007235">
    <property type="entry name" value="Glyco_trans_28_C"/>
</dbReference>
<feature type="domain" description="Glycosyl transferase family 28 C-terminal" evidence="6">
    <location>
        <begin position="3"/>
        <end position="109"/>
    </location>
</feature>
<evidence type="ECO:0000313" key="8">
    <source>
        <dbReference type="Proteomes" id="UP000423756"/>
    </source>
</evidence>
<dbReference type="EMBL" id="VZPX01000002">
    <property type="protein sequence ID" value="KAB0483018.1"/>
    <property type="molecule type" value="Genomic_DNA"/>
</dbReference>
<name>A0A7V7NXT8_9VIBR</name>
<protein>
    <recommendedName>
        <fullName evidence="6">Glycosyl transferase family 28 C-terminal domain-containing protein</fullName>
    </recommendedName>
</protein>
<dbReference type="InterPro" id="IPR048097">
    <property type="entry name" value="Cps14G-like"/>
</dbReference>
<gene>
    <name evidence="7" type="ORF">F7Q91_01575</name>
</gene>
<dbReference type="NCBIfam" id="NF041548">
    <property type="entry name" value="PssE"/>
    <property type="match status" value="1"/>
</dbReference>
<evidence type="ECO:0000256" key="5">
    <source>
        <dbReference type="ARBA" id="ARBA00022824"/>
    </source>
</evidence>
<keyword evidence="4" id="KW-0808">Transferase</keyword>
<dbReference type="GO" id="GO:0016758">
    <property type="term" value="F:hexosyltransferase activity"/>
    <property type="evidence" value="ECO:0007669"/>
    <property type="project" value="InterPro"/>
</dbReference>
<dbReference type="AlphaFoldDB" id="A0A7V7NXT8"/>
<dbReference type="RefSeq" id="WP_137406296.1">
    <property type="nucleotide sequence ID" value="NZ_AP025465.1"/>
</dbReference>
<evidence type="ECO:0000259" key="6">
    <source>
        <dbReference type="Pfam" id="PF04101"/>
    </source>
</evidence>
<evidence type="ECO:0000256" key="2">
    <source>
        <dbReference type="ARBA" id="ARBA00006962"/>
    </source>
</evidence>
<keyword evidence="5" id="KW-0256">Endoplasmic reticulum</keyword>
<dbReference type="SUPFAM" id="SSF53756">
    <property type="entry name" value="UDP-Glycosyltransferase/glycogen phosphorylase"/>
    <property type="match status" value="1"/>
</dbReference>
<dbReference type="PANTHER" id="PTHR12867">
    <property type="entry name" value="GLYCOSYL TRANSFERASE-RELATED"/>
    <property type="match status" value="1"/>
</dbReference>
<dbReference type="Pfam" id="PF04101">
    <property type="entry name" value="Glyco_tran_28_C"/>
    <property type="match status" value="1"/>
</dbReference>
<dbReference type="Gene3D" id="3.40.50.2000">
    <property type="entry name" value="Glycogen Phosphorylase B"/>
    <property type="match status" value="1"/>
</dbReference>
<dbReference type="InterPro" id="IPR039042">
    <property type="entry name" value="Alg13-like"/>
</dbReference>
<dbReference type="PANTHER" id="PTHR12867:SF6">
    <property type="entry name" value="N-ACETYLGLUCOSAMINYLDIPHOSPHODOLICHOL N-ACETYLGLUCOSAMINYLTRANSFERASE"/>
    <property type="match status" value="1"/>
</dbReference>
<dbReference type="GO" id="GO:0006488">
    <property type="term" value="P:dolichol-linked oligosaccharide biosynthetic process"/>
    <property type="evidence" value="ECO:0007669"/>
    <property type="project" value="InterPro"/>
</dbReference>
<evidence type="ECO:0000256" key="1">
    <source>
        <dbReference type="ARBA" id="ARBA00004240"/>
    </source>
</evidence>
<evidence type="ECO:0000256" key="3">
    <source>
        <dbReference type="ARBA" id="ARBA00022676"/>
    </source>
</evidence>
<accession>A0A7V7NXT8</accession>